<dbReference type="InterPro" id="IPR008271">
    <property type="entry name" value="Ser/Thr_kinase_AS"/>
</dbReference>
<reference evidence="2 3" key="1">
    <citation type="journal article" date="2018" name="Sci. Rep.">
        <title>Comparative analysis of the Pocillopora damicornis genome highlights role of immune system in coral evolution.</title>
        <authorList>
            <person name="Cunning R."/>
            <person name="Bay R.A."/>
            <person name="Gillette P."/>
            <person name="Baker A.C."/>
            <person name="Traylor-Knowles N."/>
        </authorList>
    </citation>
    <scope>NUCLEOTIDE SEQUENCE [LARGE SCALE GENOMIC DNA]</scope>
    <source>
        <strain evidence="2">RSMAS</strain>
        <tissue evidence="2">Whole animal</tissue>
    </source>
</reference>
<dbReference type="Proteomes" id="UP000275408">
    <property type="component" value="Unassembled WGS sequence"/>
</dbReference>
<sequence>MSGKEEMIPSLICLHIEIPEDIALGVQYLHDQNIVHRDIKLGNVLVSNQHYCHSDDKRKIKENWARDQITCKLVDFRESRAALQQ</sequence>
<organism evidence="2 3">
    <name type="scientific">Pocillopora damicornis</name>
    <name type="common">Cauliflower coral</name>
    <name type="synonym">Millepora damicornis</name>
    <dbReference type="NCBI Taxonomy" id="46731"/>
    <lineage>
        <taxon>Eukaryota</taxon>
        <taxon>Metazoa</taxon>
        <taxon>Cnidaria</taxon>
        <taxon>Anthozoa</taxon>
        <taxon>Hexacorallia</taxon>
        <taxon>Scleractinia</taxon>
        <taxon>Astrocoeniina</taxon>
        <taxon>Pocilloporidae</taxon>
        <taxon>Pocillopora</taxon>
    </lineage>
</organism>
<dbReference type="PROSITE" id="PS00108">
    <property type="entry name" value="PROTEIN_KINASE_ST"/>
    <property type="match status" value="1"/>
</dbReference>
<dbReference type="PROSITE" id="PS50011">
    <property type="entry name" value="PROTEIN_KINASE_DOM"/>
    <property type="match status" value="1"/>
</dbReference>
<name>A0A3M6UYZ2_POCDA</name>
<accession>A0A3M6UYZ2</accession>
<gene>
    <name evidence="2" type="ORF">pdam_00016325</name>
</gene>
<dbReference type="EMBL" id="RCHS01000424">
    <property type="protein sequence ID" value="RMX58885.1"/>
    <property type="molecule type" value="Genomic_DNA"/>
</dbReference>
<dbReference type="Gene3D" id="1.10.510.10">
    <property type="entry name" value="Transferase(Phosphotransferase) domain 1"/>
    <property type="match status" value="1"/>
</dbReference>
<evidence type="ECO:0000259" key="1">
    <source>
        <dbReference type="PROSITE" id="PS50011"/>
    </source>
</evidence>
<keyword evidence="3" id="KW-1185">Reference proteome</keyword>
<dbReference type="GO" id="GO:0005524">
    <property type="term" value="F:ATP binding"/>
    <property type="evidence" value="ECO:0007669"/>
    <property type="project" value="InterPro"/>
</dbReference>
<feature type="domain" description="Protein kinase" evidence="1">
    <location>
        <begin position="1"/>
        <end position="85"/>
    </location>
</feature>
<evidence type="ECO:0000313" key="2">
    <source>
        <dbReference type="EMBL" id="RMX58885.1"/>
    </source>
</evidence>
<proteinExistence type="predicted"/>
<dbReference type="Pfam" id="PF00069">
    <property type="entry name" value="Pkinase"/>
    <property type="match status" value="1"/>
</dbReference>
<protein>
    <recommendedName>
        <fullName evidence="1">Protein kinase domain-containing protein</fullName>
    </recommendedName>
</protein>
<dbReference type="InterPro" id="IPR011009">
    <property type="entry name" value="Kinase-like_dom_sf"/>
</dbReference>
<dbReference type="AlphaFoldDB" id="A0A3M6UYZ2"/>
<dbReference type="SUPFAM" id="SSF56112">
    <property type="entry name" value="Protein kinase-like (PK-like)"/>
    <property type="match status" value="1"/>
</dbReference>
<evidence type="ECO:0000313" key="3">
    <source>
        <dbReference type="Proteomes" id="UP000275408"/>
    </source>
</evidence>
<dbReference type="InterPro" id="IPR000719">
    <property type="entry name" value="Prot_kinase_dom"/>
</dbReference>
<comment type="caution">
    <text evidence="2">The sequence shown here is derived from an EMBL/GenBank/DDBJ whole genome shotgun (WGS) entry which is preliminary data.</text>
</comment>
<dbReference type="GO" id="GO:0004672">
    <property type="term" value="F:protein kinase activity"/>
    <property type="evidence" value="ECO:0007669"/>
    <property type="project" value="InterPro"/>
</dbReference>